<dbReference type="InterPro" id="IPR016047">
    <property type="entry name" value="M23ase_b-sheet_dom"/>
</dbReference>
<sequence>MREDNNRSSKTEEKQANIQSILRKRWAVPALYLVVAAFVLSAVFMLQDGDEVATPETGTTETGPIAGTDMDPFGQEAVPVNASSEQVQMPVADEEDINVVGYFYDMNGTDEEQQEALVYYNNEYIPNKGMDFAQVDGESFDVAASLSGTVIRAEKDELLGYVVEIQHENDVLTHYHSLESIEVEEGANVKQGDILGAAGRNVYNKEAGIHVHFEIRQDGVEVNPNSVFDQPIDSVKDIADEAKKEADKKEEEAPAEDETPAEEEAPADEEAPIEEEETNVEESPIEEEEETNEQAPAESDEDPADTEDELG</sequence>
<comment type="caution">
    <text evidence="4">The sequence shown here is derived from an EMBL/GenBank/DDBJ whole genome shotgun (WGS) entry which is preliminary data.</text>
</comment>
<feature type="region of interest" description="Disordered" evidence="1">
    <location>
        <begin position="53"/>
        <end position="73"/>
    </location>
</feature>
<feature type="compositionally biased region" description="Acidic residues" evidence="1">
    <location>
        <begin position="253"/>
        <end position="311"/>
    </location>
</feature>
<dbReference type="SUPFAM" id="SSF51261">
    <property type="entry name" value="Duplicated hybrid motif"/>
    <property type="match status" value="1"/>
</dbReference>
<keyword evidence="2" id="KW-1133">Transmembrane helix</keyword>
<reference evidence="4" key="1">
    <citation type="submission" date="2021-03" db="EMBL/GenBank/DDBJ databases">
        <title>Bacillus suaedae sp. nov., isolated from Suaeda aralocaspica.</title>
        <authorList>
            <person name="Lei R.F.R."/>
        </authorList>
    </citation>
    <scope>NUCLEOTIDE SEQUENCE</scope>
    <source>
        <strain evidence="4">YZJH907-2</strain>
    </source>
</reference>
<evidence type="ECO:0000259" key="3">
    <source>
        <dbReference type="Pfam" id="PF01551"/>
    </source>
</evidence>
<dbReference type="AlphaFoldDB" id="A0A940X0S7"/>
<keyword evidence="5" id="KW-1185">Reference proteome</keyword>
<name>A0A940X0S7_9BACI</name>
<keyword evidence="2" id="KW-0472">Membrane</keyword>
<dbReference type="GO" id="GO:0004222">
    <property type="term" value="F:metalloendopeptidase activity"/>
    <property type="evidence" value="ECO:0007669"/>
    <property type="project" value="TreeGrafter"/>
</dbReference>
<dbReference type="EMBL" id="JAGKSQ010000010">
    <property type="protein sequence ID" value="MBP3953196.1"/>
    <property type="molecule type" value="Genomic_DNA"/>
</dbReference>
<feature type="compositionally biased region" description="Low complexity" evidence="1">
    <location>
        <begin position="54"/>
        <end position="64"/>
    </location>
</feature>
<dbReference type="InterPro" id="IPR050570">
    <property type="entry name" value="Cell_wall_metabolism_enzyme"/>
</dbReference>
<evidence type="ECO:0000313" key="4">
    <source>
        <dbReference type="EMBL" id="MBP3953196.1"/>
    </source>
</evidence>
<dbReference type="RefSeq" id="WP_210599051.1">
    <property type="nucleotide sequence ID" value="NZ_JAGKSQ010000010.1"/>
</dbReference>
<protein>
    <submittedName>
        <fullName evidence="4">M23 family metallopeptidase</fullName>
    </submittedName>
</protein>
<dbReference type="Gene3D" id="2.70.70.10">
    <property type="entry name" value="Glucose Permease (Domain IIA)"/>
    <property type="match status" value="1"/>
</dbReference>
<dbReference type="PANTHER" id="PTHR21666:SF291">
    <property type="entry name" value="STAGE II SPORULATION PROTEIN Q"/>
    <property type="match status" value="1"/>
</dbReference>
<organism evidence="4 5">
    <name type="scientific">Halalkalibacter suaedae</name>
    <dbReference type="NCBI Taxonomy" id="2822140"/>
    <lineage>
        <taxon>Bacteria</taxon>
        <taxon>Bacillati</taxon>
        <taxon>Bacillota</taxon>
        <taxon>Bacilli</taxon>
        <taxon>Bacillales</taxon>
        <taxon>Bacillaceae</taxon>
        <taxon>Halalkalibacter</taxon>
    </lineage>
</organism>
<feature type="transmembrane region" description="Helical" evidence="2">
    <location>
        <begin position="26"/>
        <end position="46"/>
    </location>
</feature>
<dbReference type="Proteomes" id="UP000678228">
    <property type="component" value="Unassembled WGS sequence"/>
</dbReference>
<dbReference type="Pfam" id="PF01551">
    <property type="entry name" value="Peptidase_M23"/>
    <property type="match status" value="1"/>
</dbReference>
<feature type="domain" description="M23ase beta-sheet core" evidence="3">
    <location>
        <begin position="127"/>
        <end position="224"/>
    </location>
</feature>
<evidence type="ECO:0000256" key="2">
    <source>
        <dbReference type="SAM" id="Phobius"/>
    </source>
</evidence>
<accession>A0A940X0S7</accession>
<feature type="compositionally biased region" description="Basic and acidic residues" evidence="1">
    <location>
        <begin position="242"/>
        <end position="252"/>
    </location>
</feature>
<feature type="region of interest" description="Disordered" evidence="1">
    <location>
        <begin position="242"/>
        <end position="311"/>
    </location>
</feature>
<dbReference type="PANTHER" id="PTHR21666">
    <property type="entry name" value="PEPTIDASE-RELATED"/>
    <property type="match status" value="1"/>
</dbReference>
<dbReference type="CDD" id="cd12797">
    <property type="entry name" value="M23_peptidase"/>
    <property type="match status" value="1"/>
</dbReference>
<proteinExistence type="predicted"/>
<keyword evidence="2" id="KW-0812">Transmembrane</keyword>
<evidence type="ECO:0000256" key="1">
    <source>
        <dbReference type="SAM" id="MobiDB-lite"/>
    </source>
</evidence>
<dbReference type="InterPro" id="IPR011055">
    <property type="entry name" value="Dup_hybrid_motif"/>
</dbReference>
<evidence type="ECO:0000313" key="5">
    <source>
        <dbReference type="Proteomes" id="UP000678228"/>
    </source>
</evidence>
<gene>
    <name evidence="4" type="ORF">J7W16_18900</name>
</gene>